<feature type="domain" description="Peptidase M16 N-terminal" evidence="2">
    <location>
        <begin position="62"/>
        <end position="187"/>
    </location>
</feature>
<dbReference type="RefSeq" id="WP_376831111.1">
    <property type="nucleotide sequence ID" value="NZ_JBHLWR010000006.1"/>
</dbReference>
<evidence type="ECO:0000313" key="4">
    <source>
        <dbReference type="EMBL" id="MFC3266466.1"/>
    </source>
</evidence>
<organism evidence="4 5">
    <name type="scientific">Camelimonas abortus</name>
    <dbReference type="NCBI Taxonomy" id="1017184"/>
    <lineage>
        <taxon>Bacteria</taxon>
        <taxon>Pseudomonadati</taxon>
        <taxon>Pseudomonadota</taxon>
        <taxon>Alphaproteobacteria</taxon>
        <taxon>Hyphomicrobiales</taxon>
        <taxon>Chelatococcaceae</taxon>
        <taxon>Camelimonas</taxon>
    </lineage>
</organism>
<feature type="region of interest" description="Disordered" evidence="1">
    <location>
        <begin position="1"/>
        <end position="33"/>
    </location>
</feature>
<reference evidence="5" key="1">
    <citation type="journal article" date="2019" name="Int. J. Syst. Evol. Microbiol.">
        <title>The Global Catalogue of Microorganisms (GCM) 10K type strain sequencing project: providing services to taxonomists for standard genome sequencing and annotation.</title>
        <authorList>
            <consortium name="The Broad Institute Genomics Platform"/>
            <consortium name="The Broad Institute Genome Sequencing Center for Infectious Disease"/>
            <person name="Wu L."/>
            <person name="Ma J."/>
        </authorList>
    </citation>
    <scope>NUCLEOTIDE SEQUENCE [LARGE SCALE GENOMIC DNA]</scope>
    <source>
        <strain evidence="5">CCM 7941</strain>
    </source>
</reference>
<evidence type="ECO:0000256" key="1">
    <source>
        <dbReference type="SAM" id="MobiDB-lite"/>
    </source>
</evidence>
<dbReference type="PANTHER" id="PTHR11851">
    <property type="entry name" value="METALLOPROTEASE"/>
    <property type="match status" value="1"/>
</dbReference>
<comment type="caution">
    <text evidence="4">The sequence shown here is derived from an EMBL/GenBank/DDBJ whole genome shotgun (WGS) entry which is preliminary data.</text>
</comment>
<name>A0ABV7LF25_9HYPH</name>
<dbReference type="SUPFAM" id="SSF63411">
    <property type="entry name" value="LuxS/MPP-like metallohydrolase"/>
    <property type="match status" value="2"/>
</dbReference>
<dbReference type="InterPro" id="IPR050361">
    <property type="entry name" value="MPP/UQCRC_Complex"/>
</dbReference>
<accession>A0ABV7LF25</accession>
<dbReference type="EMBL" id="JBHRUV010000042">
    <property type="protein sequence ID" value="MFC3266466.1"/>
    <property type="molecule type" value="Genomic_DNA"/>
</dbReference>
<keyword evidence="5" id="KW-1185">Reference proteome</keyword>
<dbReference type="Proteomes" id="UP001595536">
    <property type="component" value="Unassembled WGS sequence"/>
</dbReference>
<evidence type="ECO:0000259" key="3">
    <source>
        <dbReference type="Pfam" id="PF05193"/>
    </source>
</evidence>
<dbReference type="InterPro" id="IPR011765">
    <property type="entry name" value="Pept_M16_N"/>
</dbReference>
<dbReference type="InterPro" id="IPR011249">
    <property type="entry name" value="Metalloenz_LuxS/M16"/>
</dbReference>
<evidence type="ECO:0000259" key="2">
    <source>
        <dbReference type="Pfam" id="PF00675"/>
    </source>
</evidence>
<dbReference type="PANTHER" id="PTHR11851:SF224">
    <property type="entry name" value="PROCESSING PROTEASE"/>
    <property type="match status" value="1"/>
</dbReference>
<dbReference type="Pfam" id="PF05193">
    <property type="entry name" value="Peptidase_M16_C"/>
    <property type="match status" value="1"/>
</dbReference>
<dbReference type="Gene3D" id="3.30.830.10">
    <property type="entry name" value="Metalloenzyme, LuxS/M16 peptidase-like"/>
    <property type="match status" value="2"/>
</dbReference>
<protein>
    <submittedName>
        <fullName evidence="4">M16 family metallopeptidase</fullName>
    </submittedName>
</protein>
<feature type="domain" description="Peptidase M16 C-terminal" evidence="3">
    <location>
        <begin position="196"/>
        <end position="370"/>
    </location>
</feature>
<dbReference type="Pfam" id="PF00675">
    <property type="entry name" value="Peptidase_M16"/>
    <property type="match status" value="1"/>
</dbReference>
<evidence type="ECO:0000313" key="5">
    <source>
        <dbReference type="Proteomes" id="UP001595536"/>
    </source>
</evidence>
<proteinExistence type="predicted"/>
<gene>
    <name evidence="4" type="ORF">ACFOEX_08880</name>
</gene>
<dbReference type="InterPro" id="IPR007863">
    <property type="entry name" value="Peptidase_M16_C"/>
</dbReference>
<sequence>MTDHDAAPAAGAGHSDPQRAAVPEARRSPAHVQEVVSPGGVRAWLVEEHAVPLLALEFAFVGGSSQDPARRPGVANMLSGLLDEGAGPYDSDAFQEQLADYAVELRFSADRDAFRGSLKTLAANLPKAAELLRLALAEARLDADAIERVRGQIIAGLRHDASNPEVMAMRAFNAMAFGDHPYGRPARGDPDSVAAITRDDLSAYRAGVLARSNLHVAAVGAIDAAGLAALLDVVFGDLPQAADLVGTPQVTVGAPGAVRVIDLDTPQTVVRFGAPGLARLDPDYMAAYVANHILGGGVFSSRLFREVREKRGLAYGVSSGLYPMRHSAMFFGGVATQNARVAESVAVIAGEIARMGAEGPTEEEVRLAKQFLIGSYALHFDTSSKIAGQLLQLSLDGLDSGYIDRRNALVAAVTLEDVRRAAARFLDPARLLVVAVGRPEGLAERPATA</sequence>